<dbReference type="PANTHER" id="PTHR12517">
    <property type="entry name" value="VACUOLAR PROTEIN SORTING-ASSOCIATED PROTEIN 13B"/>
    <property type="match status" value="1"/>
</dbReference>
<keyword evidence="8" id="KW-1185">Reference proteome</keyword>
<feature type="compositionally biased region" description="Low complexity" evidence="4">
    <location>
        <begin position="974"/>
        <end position="987"/>
    </location>
</feature>
<feature type="compositionally biased region" description="Polar residues" evidence="4">
    <location>
        <begin position="1965"/>
        <end position="1983"/>
    </location>
</feature>
<dbReference type="InterPro" id="IPR039782">
    <property type="entry name" value="VPS13B"/>
</dbReference>
<reference evidence="7 8" key="1">
    <citation type="submission" date="2024-11" db="EMBL/GenBank/DDBJ databases">
        <title>Chromosome-level genome assembly of the freshwater bivalve Anodonta woodiana.</title>
        <authorList>
            <person name="Chen X."/>
        </authorList>
    </citation>
    <scope>NUCLEOTIDE SEQUENCE [LARGE SCALE GENOMIC DNA]</scope>
    <source>
        <strain evidence="7">MN2024</strain>
        <tissue evidence="7">Gills</tissue>
    </source>
</reference>
<feature type="compositionally biased region" description="Basic and acidic residues" evidence="4">
    <location>
        <begin position="3660"/>
        <end position="3674"/>
    </location>
</feature>
<name>A0ABD3XUL5_SINWO</name>
<evidence type="ECO:0000256" key="2">
    <source>
        <dbReference type="ARBA" id="ARBA00022448"/>
    </source>
</evidence>
<evidence type="ECO:0000313" key="8">
    <source>
        <dbReference type="Proteomes" id="UP001634394"/>
    </source>
</evidence>
<organism evidence="7 8">
    <name type="scientific">Sinanodonta woodiana</name>
    <name type="common">Chinese pond mussel</name>
    <name type="synonym">Anodonta woodiana</name>
    <dbReference type="NCBI Taxonomy" id="1069815"/>
    <lineage>
        <taxon>Eukaryota</taxon>
        <taxon>Metazoa</taxon>
        <taxon>Spiralia</taxon>
        <taxon>Lophotrochozoa</taxon>
        <taxon>Mollusca</taxon>
        <taxon>Bivalvia</taxon>
        <taxon>Autobranchia</taxon>
        <taxon>Heteroconchia</taxon>
        <taxon>Palaeoheterodonta</taxon>
        <taxon>Unionida</taxon>
        <taxon>Unionoidea</taxon>
        <taxon>Unionidae</taxon>
        <taxon>Unioninae</taxon>
        <taxon>Sinanodonta</taxon>
    </lineage>
</organism>
<feature type="compositionally biased region" description="Polar residues" evidence="4">
    <location>
        <begin position="644"/>
        <end position="656"/>
    </location>
</feature>
<evidence type="ECO:0000259" key="6">
    <source>
        <dbReference type="Pfam" id="PF25036"/>
    </source>
</evidence>
<dbReference type="Proteomes" id="UP001634394">
    <property type="component" value="Unassembled WGS sequence"/>
</dbReference>
<evidence type="ECO:0000259" key="5">
    <source>
        <dbReference type="Pfam" id="PF12624"/>
    </source>
</evidence>
<keyword evidence="3" id="KW-0445">Lipid transport</keyword>
<keyword evidence="2" id="KW-0813">Transport</keyword>
<feature type="domain" description="Chorein N-terminal" evidence="5">
    <location>
        <begin position="5"/>
        <end position="228"/>
    </location>
</feature>
<evidence type="ECO:0008006" key="9">
    <source>
        <dbReference type="Google" id="ProtNLM"/>
    </source>
</evidence>
<dbReference type="Pfam" id="PF12624">
    <property type="entry name" value="VPS13_N"/>
    <property type="match status" value="1"/>
</dbReference>
<dbReference type="EMBL" id="JBJQND010000001">
    <property type="protein sequence ID" value="KAL3889914.1"/>
    <property type="molecule type" value="Genomic_DNA"/>
</dbReference>
<gene>
    <name evidence="7" type="ORF">ACJMK2_002232</name>
</gene>
<dbReference type="InterPro" id="IPR009543">
    <property type="entry name" value="VPS13_VAB"/>
</dbReference>
<accession>A0ABD3XUL5</accession>
<feature type="domain" description="Vacuolar protein sorting-associated protein 13 VPS13 adaptor binding" evidence="6">
    <location>
        <begin position="2483"/>
        <end position="2563"/>
    </location>
</feature>
<dbReference type="PANTHER" id="PTHR12517:SF0">
    <property type="entry name" value="INTERMEMBRANE LIPID TRANSFER PROTEIN VPS13B"/>
    <property type="match status" value="1"/>
</dbReference>
<feature type="compositionally biased region" description="Polar residues" evidence="4">
    <location>
        <begin position="1991"/>
        <end position="2004"/>
    </location>
</feature>
<feature type="compositionally biased region" description="Polar residues" evidence="4">
    <location>
        <begin position="988"/>
        <end position="1001"/>
    </location>
</feature>
<protein>
    <recommendedName>
        <fullName evidence="9">Vacuolar protein sorting-associated protein 13B</fullName>
    </recommendedName>
</protein>
<dbReference type="Pfam" id="PF25036">
    <property type="entry name" value="VPS13_VAB"/>
    <property type="match status" value="1"/>
</dbReference>
<proteinExistence type="inferred from homology"/>
<feature type="region of interest" description="Disordered" evidence="4">
    <location>
        <begin position="3660"/>
        <end position="3685"/>
    </location>
</feature>
<evidence type="ECO:0000256" key="3">
    <source>
        <dbReference type="ARBA" id="ARBA00023055"/>
    </source>
</evidence>
<comment type="caution">
    <text evidence="7">The sequence shown here is derived from an EMBL/GenBank/DDBJ whole genome shotgun (WGS) entry which is preliminary data.</text>
</comment>
<sequence>MFKIESYIAPLLMGYVDKYIKLRQEDFQLSLWGGDVVLNNLDLRLDVIEKAIQLPIVFSSGHIHELRIHVPWTKLGSEPVVITINTIECILKLRDTAYSECHSSESGEFGRGVKSANLQRPRIKQQADVDLPPGYLQSLMNKIVNNVSIIVNNLIIKFVEDDIVLSVNAKSAECYSVNQEWDRSFVELSPPDLSLRRVVNFCDLTVCLDKRDASGRIEYYQDPLAYRCHVACRILMKYENIHGKFPIETKINLYCERLDLSLTDTQLPMLIRIVDLCLALYYGTLQFPSPPDESMEPVKQNLQRETGKDYVVGEAPLTADDQGWFQWAWSFVPQLVTASEEEDTEGVGNLLRKKQPLAAIFCIGFYAYKLTIMFKLTEKLKEKIHYGPRKITFNPFLYLESEGICLAMLIKGLDFFDAQFGITNIQIISQGTCICEAVEETHIRGKVLLSGGEILQNKSSINYLSQSLFDASAPDNLGIPVDYILNTDQHLQVYSEQFASQKFGFFFMDYIYTMEKKSPTPTSSSRSSDQGDLEEPVFEKEFSLTRFLIGSCHLIVNSNTVHRVQKVLDAAYRYDYEPYAKEKDELVDDDRPQPAESQVKSMEEIMPTRTYHLTLLQPVISILSAEHASCNVSRKSYKSKQRGKQQISGNQSQPDMSRQCPVFGLQLSATRFDLQVTSAMYPRKVVRLVSMIAGPSPSLLHHCYLHKQMKLFGFSAGLTKVDPNGTRSPLLTVIPPTSGAIYTRTLLLSMYWKSSYLPRFEQLYELPQMSASLNKAGLHGLLHIVFSWQQKNPKPTDILTNSLMDDLFPSHDCERKPHLPVFEMTMSGLELKKCRTSNVFSYSGTVSSIQALVYSKDGHQDVVTPILYGSSSTEQLHNSEWLTQDESTLMEDTNDCITFTCQLPKKQDVTEAPVLVLVNIEGICTCLDPVLSDWLSYYPRQKIPRVTDKGSKVEVDMALAQAASPLQGNISQVSVASSSSTKQRSSSINLTQSATKGQTDSLPHPGATDKAAGDQEADKTVDSIGKKLAGLFPLLRLLQVQVEMKKFCIFLPKSHLHLSEPSMSIPCNLRRMFGLGNLADTFVLCLPHVQVQSAGLKPVPSLQEIPVTSIEGSLVGDKLPWNVNFRNFASYTIHCSKEVLQLVKPITVTCTVAVSHKYTPPQSENISALGLCLHTDMQAVTLATSQKQVVLIEDLVTKTRRLAKLVFRMVDDITTSLKPKSMETSQVAQVKVQSPKATPWKPKQSLTSGPEYDGIYTETSGDLTSLDTTTSRELEIFEDTGGQGVKLSLWWQWTLPKCEFKLLLPGNSDTKDRKVSTCLEDITLAMDVQDVYTKVKATVGSVNVYHFQKSPEGVWQKGSYEGVLMNCQGELPQDIHILTTKHWIGDLHTAPSSGFFSSQSSREVTHGFFNLTFIRALCRNVKKRFQKLNIELPAIQNQKEGELNEFYFHKYVSEICIYVNPFDIVVCVPVIETLMEHFSEFGYNGNRSRQHQVPLQHRKSSQESVAWLSSNSLPLIYANLSGVRVLIPQVKGQTISKRKGQIETTLDHDLVILQLQSLIIDPQPDNPLPRHPVEKELYQRALQCGITNYPGSSVLDRQYQIDLKSLMISTGCWRHFVTSLKPKHSKRPSSEDTQIPALEWNIIKPFEKSQEIQLYPLLSSCDVRIVAAPAVVYTNQSTQEETLVCGYALELNVISDLDFHISVSQIQLLQHLCIESMNSKTNSSEISSDDQESKEGKNHDQCYIDSGVGSEISSLTYDRAKPKMFPRRCVYESDHLTQNPKATTPFDVLLTAGRISCTVYSHKILKNVVYLTPEKIPESKMERKKSKAALEWQLSSTSAVSAEEEIGRSLVMNREMDQSYSSFSFMNIQKEEDQEVIPEGSLCLVPYLYLYFSQPYTLLSCQRTDQKFEICCYDMLVKGPSYDSILLASVVLKLERPVKPCVSFSKIRHMKQFLEELLPFQSSPEHLATESQSNQDRNQSGQHIKSHSTQDRNQSGQHIKSQSIQDKKHSGKHLESQSTLDRNYSGQHDNLGFLNCLRHIDISTDQIVLSFETKSCDKMPGIMASIGGMLINADYHNMETENEKRIICNAEIRDFYIKTSYDKRIMALIGPSTIKIDASLLGFHSNTSPPQCLVNVNTSFVTVNIGQEHVLCLNLLSEHVQEFLQELVFTTDSSCAEKGKTKTAVEIKADTSLIEDFVLNSSEDDLKSGQFQYIFYTAGSQMVAAPGEIIFCSGTETGNGMMTWCYRQPRVISLLKSSPLPFHVMNGQNETSRKVCCILQYWHALSKQFLDYLEFFLSETEPSAVLLPDVRATNSAELVLSQMWRIVIQQNIGELLVQPASLAASLRIDSCFVPSLIPQIQIGASIDNLDIRLSNHLSMMGQDTPSKLRPYYYTSLGPEIQEFACLKLENLDIKGMHWKGMLSKSRVQPPVIESDISCDSVFLRLGQGVIHTLTCVEQAWSQLPLLKDHDEFQEGQDAVIFVHYVLCNNTLHALRFGQVGTDENEVLLPREMQFYSWRSHRTKQQLHLCLDGKSWKWCEPFNINQVGTIAKCVKSPDNQCTFIIKVKSLSSTQKQVIIEGQLMITNRLIQNVDAKIITMPPESSSHRVVIGGEQTIPSFIMEVGSIQFLKFRFHGHKIPWSQDVYITGDKMQENKLIKLTLPNKSTVHVWCRIFNQHFKGTSQTLVMLTPLYVVRSHLACPLYVNVNTPKLDQHQQLEIMGHGHSCQLQCIGGDLHHNLTFQFSTKSEVSSSAVSLSTGLIDQLERTKIEKVDIDVLCNSWKTDLSTDWPYYQDERDRDPLSVPVNKAMSDVQLSHTIHPSIDLSVCLSEQWPGCNTVLVDVMPACLVTNLCSIPVLLIGCGEQCWEISQGQTFAPPKFKEKFSIGLKIDGEVYQSADIPISSEIASSRRYRTDIGSTLYLDNCVHTTVFCKDKADNKAYNLAVQSLERKRMRIITVRARYYLTNFTKYNLLFNHFTVPNNGEKVDFPANCQCEILPSHQSCDKLTSDIQPLLSVPVIASNQADLPMSTMETTFTHYLSFRGTTRQGSEFKDSPELEWSYPVRLTTSETGTRMTMSVLVWEKETRRCKPLCLSGYVRNDISYFVLRNDQAPFCLIRNNCSFPLVFGQALMNLSLSGVVQEESELIRMLPVVSPEEGEKYYTPPHINSTFPEINDKQNIPKIHLGGYAMLSKGSETNTDHKSTDFQTLHWSAGVDLQSHTETFVTIPNITDVRIHIKYIAMVTHVTIEPITKADVSAKEIRSRLKGRETTFIMQPIPEKTTPEKVTEQKLSLLNSASKQSVQRENGQISRAFREAEELRKSGPKITWGLFMKHFCFILNDELSVPDSIKELLRFSVDEMFLAGYPASTLSSERDNFRRTCYTCSVGIIQIDNQNYDSGKYDFPVVLEGQNTEKPGLISSVNLDKCNILEKHAVLKSSSALHLQVVIAAVHSEHTLIESVEISSKPMTWYVDDSFILRILKEVEGFIPTKLSHTMQPPVDVLKLPPFMKSISASISSPIRIQHLFIQPCSVLLSVHASVKLFIALDHTPLSFGKFEKKNICTTSHQFIRVIAMHYAQGALFRAGAVVGSLEILGNPTGLVRSIGTGMADFFRHPYTGLMLGPGAFLKGMSRGTTSLVRNISAGMLTSITNFASSVSRNMDRLSLDSSHQQRQEESRRHRPSGVSDGLKQGLTGFGLSVLGAIAGLADQPMQNFMAHSMADSPHTSRSTASSLITGVGKGIVGVFTKPIGGAAEFLSQTSQGLLHGTGLSKFPNPKYAPQNLLYEDATCGHVKYAIKLLQSLPTSSVICCMEAEQLDLMGMRISVSLILTEDILFVISHEDDAQQQAFAVAELECFVKSRDPPVMRIVWRDLLTFQMEENENANTNRVAAFVDASLNYVEPLSQEESDSVIVVDTKLSMNAIQAVSMPQISMEKVAHLPDCKIQHNDEISELPQFEERRISDCKSEDTNSSFIETVAKTMLPQYDFHMTAACIEGFMEIFNLVKNRLTGKGFDLCN</sequence>
<dbReference type="GO" id="GO:0006869">
    <property type="term" value="P:lipid transport"/>
    <property type="evidence" value="ECO:0007669"/>
    <property type="project" value="UniProtKB-KW"/>
</dbReference>
<dbReference type="InterPro" id="IPR026854">
    <property type="entry name" value="VPS13_N"/>
</dbReference>
<feature type="region of interest" description="Disordered" evidence="4">
    <location>
        <begin position="974"/>
        <end position="1018"/>
    </location>
</feature>
<evidence type="ECO:0000256" key="1">
    <source>
        <dbReference type="ARBA" id="ARBA00006545"/>
    </source>
</evidence>
<evidence type="ECO:0000256" key="4">
    <source>
        <dbReference type="SAM" id="MobiDB-lite"/>
    </source>
</evidence>
<feature type="region of interest" description="Disordered" evidence="4">
    <location>
        <begin position="634"/>
        <end position="657"/>
    </location>
</feature>
<feature type="region of interest" description="Disordered" evidence="4">
    <location>
        <begin position="1965"/>
        <end position="2018"/>
    </location>
</feature>
<evidence type="ECO:0000313" key="7">
    <source>
        <dbReference type="EMBL" id="KAL3889914.1"/>
    </source>
</evidence>
<feature type="compositionally biased region" description="Basic and acidic residues" evidence="4">
    <location>
        <begin position="2005"/>
        <end position="2015"/>
    </location>
</feature>
<comment type="similarity">
    <text evidence="1">Belongs to the VPS13 family.</text>
</comment>